<name>A0AAV7NMR7_PLEWA</name>
<gene>
    <name evidence="2" type="ORF">NDU88_005426</name>
</gene>
<feature type="region of interest" description="Disordered" evidence="1">
    <location>
        <begin position="100"/>
        <end position="127"/>
    </location>
</feature>
<proteinExistence type="predicted"/>
<protein>
    <submittedName>
        <fullName evidence="2">Uncharacterized protein</fullName>
    </submittedName>
</protein>
<dbReference type="AlphaFoldDB" id="A0AAV7NMR7"/>
<accession>A0AAV7NMR7</accession>
<dbReference type="EMBL" id="JANPWB010000012">
    <property type="protein sequence ID" value="KAJ1117226.1"/>
    <property type="molecule type" value="Genomic_DNA"/>
</dbReference>
<evidence type="ECO:0000313" key="3">
    <source>
        <dbReference type="Proteomes" id="UP001066276"/>
    </source>
</evidence>
<keyword evidence="3" id="KW-1185">Reference proteome</keyword>
<feature type="region of interest" description="Disordered" evidence="1">
    <location>
        <begin position="1"/>
        <end position="49"/>
    </location>
</feature>
<reference evidence="2" key="1">
    <citation type="journal article" date="2022" name="bioRxiv">
        <title>Sequencing and chromosome-scale assembly of the giantPleurodeles waltlgenome.</title>
        <authorList>
            <person name="Brown T."/>
            <person name="Elewa A."/>
            <person name="Iarovenko S."/>
            <person name="Subramanian E."/>
            <person name="Araus A.J."/>
            <person name="Petzold A."/>
            <person name="Susuki M."/>
            <person name="Suzuki K.-i.T."/>
            <person name="Hayashi T."/>
            <person name="Toyoda A."/>
            <person name="Oliveira C."/>
            <person name="Osipova E."/>
            <person name="Leigh N.D."/>
            <person name="Simon A."/>
            <person name="Yun M.H."/>
        </authorList>
    </citation>
    <scope>NUCLEOTIDE SEQUENCE</scope>
    <source>
        <strain evidence="2">20211129_DDA</strain>
        <tissue evidence="2">Liver</tissue>
    </source>
</reference>
<feature type="compositionally biased region" description="Low complexity" evidence="1">
    <location>
        <begin position="1"/>
        <end position="11"/>
    </location>
</feature>
<dbReference type="Proteomes" id="UP001066276">
    <property type="component" value="Chromosome 8"/>
</dbReference>
<evidence type="ECO:0000313" key="2">
    <source>
        <dbReference type="EMBL" id="KAJ1117226.1"/>
    </source>
</evidence>
<sequence>MGVIRSEAGARSRWRRERTRLWSAPPPGPEKQQKQPWASRLGRPRAPWGSAVVRSAGGAVRHCAELAEGLRSAGPPGWPRPCGLRWTVAAGPLAGVRLGGAPIGREGTERQAAGKRGQGPGGAKVKRARLAWDSVSSGTDRAVEVTDGAGGAWQLRCAAQAPQPFKATKDLLGDSWGSRYS</sequence>
<organism evidence="2 3">
    <name type="scientific">Pleurodeles waltl</name>
    <name type="common">Iberian ribbed newt</name>
    <dbReference type="NCBI Taxonomy" id="8319"/>
    <lineage>
        <taxon>Eukaryota</taxon>
        <taxon>Metazoa</taxon>
        <taxon>Chordata</taxon>
        <taxon>Craniata</taxon>
        <taxon>Vertebrata</taxon>
        <taxon>Euteleostomi</taxon>
        <taxon>Amphibia</taxon>
        <taxon>Batrachia</taxon>
        <taxon>Caudata</taxon>
        <taxon>Salamandroidea</taxon>
        <taxon>Salamandridae</taxon>
        <taxon>Pleurodelinae</taxon>
        <taxon>Pleurodeles</taxon>
    </lineage>
</organism>
<evidence type="ECO:0000256" key="1">
    <source>
        <dbReference type="SAM" id="MobiDB-lite"/>
    </source>
</evidence>
<comment type="caution">
    <text evidence="2">The sequence shown here is derived from an EMBL/GenBank/DDBJ whole genome shotgun (WGS) entry which is preliminary data.</text>
</comment>